<dbReference type="EMBL" id="JAHYIQ010000024">
    <property type="protein sequence ID" value="KAK1122094.1"/>
    <property type="molecule type" value="Genomic_DNA"/>
</dbReference>
<organism evidence="1 2">
    <name type="scientific">Melipona bicolor</name>
    <dbReference type="NCBI Taxonomy" id="60889"/>
    <lineage>
        <taxon>Eukaryota</taxon>
        <taxon>Metazoa</taxon>
        <taxon>Ecdysozoa</taxon>
        <taxon>Arthropoda</taxon>
        <taxon>Hexapoda</taxon>
        <taxon>Insecta</taxon>
        <taxon>Pterygota</taxon>
        <taxon>Neoptera</taxon>
        <taxon>Endopterygota</taxon>
        <taxon>Hymenoptera</taxon>
        <taxon>Apocrita</taxon>
        <taxon>Aculeata</taxon>
        <taxon>Apoidea</taxon>
        <taxon>Anthophila</taxon>
        <taxon>Apidae</taxon>
        <taxon>Melipona</taxon>
    </lineage>
</organism>
<comment type="caution">
    <text evidence="1">The sequence shown here is derived from an EMBL/GenBank/DDBJ whole genome shotgun (WGS) entry which is preliminary data.</text>
</comment>
<accession>A0AA40FN01</accession>
<proteinExistence type="predicted"/>
<gene>
    <name evidence="1" type="ORF">K0M31_009934</name>
</gene>
<keyword evidence="2" id="KW-1185">Reference proteome</keyword>
<dbReference type="Proteomes" id="UP001177670">
    <property type="component" value="Unassembled WGS sequence"/>
</dbReference>
<dbReference type="AlphaFoldDB" id="A0AA40FN01"/>
<evidence type="ECO:0000313" key="2">
    <source>
        <dbReference type="Proteomes" id="UP001177670"/>
    </source>
</evidence>
<reference evidence="1" key="1">
    <citation type="submission" date="2021-10" db="EMBL/GenBank/DDBJ databases">
        <title>Melipona bicolor Genome sequencing and assembly.</title>
        <authorList>
            <person name="Araujo N.S."/>
            <person name="Arias M.C."/>
        </authorList>
    </citation>
    <scope>NUCLEOTIDE SEQUENCE</scope>
    <source>
        <strain evidence="1">USP_2M_L1-L4_2017</strain>
        <tissue evidence="1">Whole body</tissue>
    </source>
</reference>
<name>A0AA40FN01_9HYME</name>
<protein>
    <submittedName>
        <fullName evidence="1">Uncharacterized protein</fullName>
    </submittedName>
</protein>
<sequence>MPRHWKKYSGQNVPVLLEVVLPLEGLSADLTGEGHVVLMAALVDHEVVGLREAPLAVLADELYRALGAHLLPAAELPAVPLCLHRHYREHPYKFPPLLLLVDSLSPFPLPPLSRSC</sequence>
<evidence type="ECO:0000313" key="1">
    <source>
        <dbReference type="EMBL" id="KAK1122094.1"/>
    </source>
</evidence>